<dbReference type="InterPro" id="IPR026888">
    <property type="entry name" value="AcetylCoA_hyd_C"/>
</dbReference>
<proteinExistence type="predicted"/>
<protein>
    <recommendedName>
        <fullName evidence="1">Acetyl-CoA hydrolase/transferase C-terminal domain-containing protein</fullName>
    </recommendedName>
</protein>
<dbReference type="PANTHER" id="PTHR21432:SF20">
    <property type="entry name" value="ACETYL-COA HYDROLASE"/>
    <property type="match status" value="1"/>
</dbReference>
<feature type="domain" description="Acetyl-CoA hydrolase/transferase C-terminal" evidence="1">
    <location>
        <begin position="268"/>
        <end position="418"/>
    </location>
</feature>
<dbReference type="GO" id="GO:0008775">
    <property type="term" value="F:acetate CoA-transferase activity"/>
    <property type="evidence" value="ECO:0007669"/>
    <property type="project" value="InterPro"/>
</dbReference>
<dbReference type="PANTHER" id="PTHR21432">
    <property type="entry name" value="ACETYL-COA HYDROLASE-RELATED"/>
    <property type="match status" value="1"/>
</dbReference>
<dbReference type="RefSeq" id="WP_013721944.1">
    <property type="nucleotide sequence ID" value="NZ_CP051298.1"/>
</dbReference>
<dbReference type="InterPro" id="IPR038460">
    <property type="entry name" value="AcetylCoA_hyd_C_sf"/>
</dbReference>
<dbReference type="Gene3D" id="3.30.750.70">
    <property type="entry name" value="4-hydroxybutyrate coenzyme like domains"/>
    <property type="match status" value="1"/>
</dbReference>
<evidence type="ECO:0000259" key="1">
    <source>
        <dbReference type="Pfam" id="PF13336"/>
    </source>
</evidence>
<dbReference type="OMA" id="LMPGWGV"/>
<dbReference type="SUPFAM" id="SSF100950">
    <property type="entry name" value="NagB/RpiA/CoA transferase-like"/>
    <property type="match status" value="2"/>
</dbReference>
<dbReference type="Gene3D" id="3.40.1080.20">
    <property type="entry name" value="Acetyl-CoA hydrolase/transferase C-terminal domain"/>
    <property type="match status" value="1"/>
</dbReference>
<dbReference type="Gene3D" id="3.40.1080.10">
    <property type="entry name" value="Glutaconate Coenzyme A-transferase"/>
    <property type="match status" value="1"/>
</dbReference>
<evidence type="ECO:0000313" key="2">
    <source>
        <dbReference type="EMBL" id="QKD44651.1"/>
    </source>
</evidence>
<dbReference type="Pfam" id="PF13336">
    <property type="entry name" value="AcetylCoA_hyd_C"/>
    <property type="match status" value="1"/>
</dbReference>
<gene>
    <name evidence="2" type="ORF">HF896_13920</name>
</gene>
<organism evidence="2 3">
    <name type="scientific">Alicycliphilus denitrificans</name>
    <dbReference type="NCBI Taxonomy" id="179636"/>
    <lineage>
        <taxon>Bacteria</taxon>
        <taxon>Pseudomonadati</taxon>
        <taxon>Pseudomonadota</taxon>
        <taxon>Betaproteobacteria</taxon>
        <taxon>Burkholderiales</taxon>
        <taxon>Comamonadaceae</taxon>
        <taxon>Alicycliphilus</taxon>
    </lineage>
</organism>
<dbReference type="EMBL" id="CP051298">
    <property type="protein sequence ID" value="QKD44651.1"/>
    <property type="molecule type" value="Genomic_DNA"/>
</dbReference>
<dbReference type="AlphaFoldDB" id="A0A858ZW32"/>
<name>A0A858ZW32_9BURK</name>
<dbReference type="InterPro" id="IPR037171">
    <property type="entry name" value="NagB/RpiA_transferase-like"/>
</dbReference>
<evidence type="ECO:0000313" key="3">
    <source>
        <dbReference type="Proteomes" id="UP000500755"/>
    </source>
</evidence>
<sequence>MTQPGPLVAAAGFSFHGLLRPGDHIVCGQAAAEPLTLTRKLVAEGPGVAEATVFLGATMTRTFDGPLPASLRFLSYGTLGHNASLADRGLLEVLPDRYSRIAPLFRSGQLRADVVLLQLAPGPAGRRPSLGLAHDYCVDAARRARLVVAELNPDVPWTHGAELPPDLRIDHWVQAEAGPLALPAAAGSEVELAIGRHVAGLVPDGATLQAGFGSLPDALFLQLRQHRDLGLHSGVFGDAAALLVQQGALTNARKGMDAGVSVTNTVIGTADLYRWVHDNPGVQVRPGTSTHAPEVLARMHCLHAVNGALQVDLTGQVNSEAVGGRQRGGIGGLLDFCQAARQSDSGGRAITVLPATAEGGRRSRIVVDLDGPATVGRADVDVVVTEFGVADLRHATLGQRAERLIAIAAPAFRNSLRHAWRLSTWGQRAWH</sequence>
<dbReference type="GO" id="GO:0006083">
    <property type="term" value="P:acetate metabolic process"/>
    <property type="evidence" value="ECO:0007669"/>
    <property type="project" value="InterPro"/>
</dbReference>
<reference evidence="2 3" key="1">
    <citation type="submission" date="2020-05" db="EMBL/GenBank/DDBJ databases">
        <title>Complete genome sequence of Alicycliphilus denitrificans DP3.</title>
        <authorList>
            <person name="Chen X."/>
        </authorList>
    </citation>
    <scope>NUCLEOTIDE SEQUENCE [LARGE SCALE GENOMIC DNA]</scope>
    <source>
        <strain evidence="2 3">DP3</strain>
    </source>
</reference>
<dbReference type="InterPro" id="IPR046433">
    <property type="entry name" value="ActCoA_hydro"/>
</dbReference>
<accession>A0A858ZW32</accession>
<dbReference type="Proteomes" id="UP000500755">
    <property type="component" value="Chromosome"/>
</dbReference>